<dbReference type="GO" id="GO:0016020">
    <property type="term" value="C:membrane"/>
    <property type="evidence" value="ECO:0007669"/>
    <property type="project" value="UniProtKB-SubCell"/>
</dbReference>
<feature type="binding site" evidence="7">
    <location>
        <position position="30"/>
    </location>
    <ligand>
        <name>Ca(2+)</name>
        <dbReference type="ChEBI" id="CHEBI:29108"/>
    </ligand>
</feature>
<keyword evidence="5 9" id="KW-1133">Transmembrane helix</keyword>
<feature type="binding site" evidence="7">
    <location>
        <position position="17"/>
    </location>
    <ligand>
        <name>Ca(2+)</name>
        <dbReference type="ChEBI" id="CHEBI:29108"/>
    </ligand>
</feature>
<dbReference type="PANTHER" id="PTHR46139">
    <property type="entry name" value="ALKALINE CERAMIDASE"/>
    <property type="match status" value="1"/>
</dbReference>
<keyword evidence="7" id="KW-0106">Calcium</keyword>
<protein>
    <recommendedName>
        <fullName evidence="9">Alkaline ceramidase</fullName>
        <ecNumber evidence="9">3.5.1.-</ecNumber>
    </recommendedName>
</protein>
<dbReference type="GO" id="GO:0016811">
    <property type="term" value="F:hydrolase activity, acting on carbon-nitrogen (but not peptide) bonds, in linear amides"/>
    <property type="evidence" value="ECO:0007669"/>
    <property type="project" value="InterPro"/>
</dbReference>
<evidence type="ECO:0000313" key="11">
    <source>
        <dbReference type="Proteomes" id="UP000267606"/>
    </source>
</evidence>
<dbReference type="Proteomes" id="UP000267606">
    <property type="component" value="Unassembled WGS sequence"/>
</dbReference>
<feature type="binding site" evidence="8">
    <location>
        <position position="214"/>
    </location>
    <ligand>
        <name>Zn(2+)</name>
        <dbReference type="ChEBI" id="CHEBI:29105"/>
        <note>catalytic</note>
    </ligand>
</feature>
<proteinExistence type="inferred from homology"/>
<dbReference type="STRING" id="387005.A0A183I032"/>
<feature type="binding site" evidence="8">
    <location>
        <position position="210"/>
    </location>
    <ligand>
        <name>Zn(2+)</name>
        <dbReference type="ChEBI" id="CHEBI:29105"/>
        <note>catalytic</note>
    </ligand>
</feature>
<dbReference type="GO" id="GO:0046872">
    <property type="term" value="F:metal ion binding"/>
    <property type="evidence" value="ECO:0007669"/>
    <property type="project" value="UniProtKB-KW"/>
</dbReference>
<evidence type="ECO:0000256" key="1">
    <source>
        <dbReference type="ARBA" id="ARBA00004141"/>
    </source>
</evidence>
<dbReference type="GO" id="GO:0046514">
    <property type="term" value="P:ceramide catabolic process"/>
    <property type="evidence" value="ECO:0007669"/>
    <property type="project" value="TreeGrafter"/>
</dbReference>
<accession>A0A183I032</accession>
<evidence type="ECO:0000256" key="7">
    <source>
        <dbReference type="PIRSR" id="PIRSR608901-1"/>
    </source>
</evidence>
<dbReference type="EC" id="3.5.1.-" evidence="9"/>
<comment type="caution">
    <text evidence="9">Lacks conserved residue(s) required for the propagation of feature annotation.</text>
</comment>
<feature type="transmembrane region" description="Helical" evidence="9">
    <location>
        <begin position="212"/>
        <end position="233"/>
    </location>
</feature>
<comment type="function">
    <text evidence="9">Hydrolyzes the sphingolipid ceramide into sphingosine and free fatty acid.</text>
</comment>
<evidence type="ECO:0000313" key="10">
    <source>
        <dbReference type="EMBL" id="VDP12912.1"/>
    </source>
</evidence>
<evidence type="ECO:0000256" key="8">
    <source>
        <dbReference type="PIRSR" id="PIRSR608901-2"/>
    </source>
</evidence>
<evidence type="ECO:0000313" key="12">
    <source>
        <dbReference type="WBParaSite" id="OFLC_0001309501-mRNA-1"/>
    </source>
</evidence>
<comment type="similarity">
    <text evidence="2 9">Belongs to the alkaline ceramidase family.</text>
</comment>
<keyword evidence="8" id="KW-0862">Zinc</keyword>
<organism evidence="12">
    <name type="scientific">Onchocerca flexuosa</name>
    <dbReference type="NCBI Taxonomy" id="387005"/>
    <lineage>
        <taxon>Eukaryota</taxon>
        <taxon>Metazoa</taxon>
        <taxon>Ecdysozoa</taxon>
        <taxon>Nematoda</taxon>
        <taxon>Chromadorea</taxon>
        <taxon>Rhabditida</taxon>
        <taxon>Spirurina</taxon>
        <taxon>Spiruromorpha</taxon>
        <taxon>Filarioidea</taxon>
        <taxon>Onchocercidae</taxon>
        <taxon>Onchocerca</taxon>
    </lineage>
</organism>
<feature type="transmembrane region" description="Helical" evidence="9">
    <location>
        <begin position="60"/>
        <end position="81"/>
    </location>
</feature>
<keyword evidence="7" id="KW-0479">Metal-binding</keyword>
<dbReference type="EMBL" id="UZAJ01040043">
    <property type="protein sequence ID" value="VDP12912.1"/>
    <property type="molecule type" value="Genomic_DNA"/>
</dbReference>
<keyword evidence="11" id="KW-1185">Reference proteome</keyword>
<dbReference type="Pfam" id="PF05875">
    <property type="entry name" value="Ceramidase"/>
    <property type="match status" value="1"/>
</dbReference>
<keyword evidence="6 9" id="KW-0472">Membrane</keyword>
<comment type="cofactor">
    <cofactor evidence="8">
        <name>Zn(2+)</name>
        <dbReference type="ChEBI" id="CHEBI:29105"/>
    </cofactor>
</comment>
<evidence type="ECO:0000256" key="3">
    <source>
        <dbReference type="ARBA" id="ARBA00022692"/>
    </source>
</evidence>
<evidence type="ECO:0000256" key="4">
    <source>
        <dbReference type="ARBA" id="ARBA00022801"/>
    </source>
</evidence>
<reference evidence="10 11" key="2">
    <citation type="submission" date="2018-11" db="EMBL/GenBank/DDBJ databases">
        <authorList>
            <consortium name="Pathogen Informatics"/>
        </authorList>
    </citation>
    <scope>NUCLEOTIDE SEQUENCE [LARGE SCALE GENOMIC DNA]</scope>
</reference>
<gene>
    <name evidence="10" type="ORF">OFLC_LOCUS13094</name>
</gene>
<dbReference type="WBParaSite" id="OFLC_0001309501-mRNA-1">
    <property type="protein sequence ID" value="OFLC_0001309501-mRNA-1"/>
    <property type="gene ID" value="OFLC_0001309501"/>
</dbReference>
<evidence type="ECO:0000256" key="6">
    <source>
        <dbReference type="ARBA" id="ARBA00023136"/>
    </source>
</evidence>
<evidence type="ECO:0000256" key="2">
    <source>
        <dbReference type="ARBA" id="ARBA00009780"/>
    </source>
</evidence>
<keyword evidence="9" id="KW-0443">Lipid metabolism</keyword>
<dbReference type="PANTHER" id="PTHR46139:SF3">
    <property type="entry name" value="ALKALINE CERAMIDASE"/>
    <property type="match status" value="1"/>
</dbReference>
<evidence type="ECO:0000256" key="9">
    <source>
        <dbReference type="RuleBase" id="RU364079"/>
    </source>
</evidence>
<comment type="subcellular location">
    <subcellularLocation>
        <location evidence="1">Membrane</location>
        <topology evidence="1">Multi-pass membrane protein</topology>
    </subcellularLocation>
</comment>
<dbReference type="InterPro" id="IPR008901">
    <property type="entry name" value="ACER"/>
</dbReference>
<feature type="transmembrane region" description="Helical" evidence="9">
    <location>
        <begin position="93"/>
        <end position="113"/>
    </location>
</feature>
<feature type="binding site" evidence="8">
    <location>
        <position position="80"/>
    </location>
    <ligand>
        <name>Zn(2+)</name>
        <dbReference type="ChEBI" id="CHEBI:29105"/>
        <note>catalytic</note>
    </ligand>
</feature>
<feature type="transmembrane region" description="Helical" evidence="9">
    <location>
        <begin position="120"/>
        <end position="138"/>
    </location>
</feature>
<keyword evidence="3 9" id="KW-0812">Transmembrane</keyword>
<feature type="binding site" evidence="7">
    <location>
        <position position="15"/>
    </location>
    <ligand>
        <name>Ca(2+)</name>
        <dbReference type="ChEBI" id="CHEBI:29108"/>
    </ligand>
</feature>
<dbReference type="AlphaFoldDB" id="A0A183I032"/>
<evidence type="ECO:0000256" key="5">
    <source>
        <dbReference type="ARBA" id="ARBA00022989"/>
    </source>
</evidence>
<keyword evidence="4 9" id="KW-0378">Hydrolase</keyword>
<sequence length="269" mass="31448">MRMDRWFDYESGHAWCESAYKYQIVSVIAEFANTVTNIPFIILPNVSVLLIRPYIETVNWIIILPHILLTLTGIASTYYHATLNLFGQLIDEISILWLLMMCWVTYFPVCTFYPQQFQKYVGRVRCVIVLMTVVASTFCFLEPSLNALILMFFSIPCIPFIHHEAANAGIPEIISFPRNISTLWIVASICWVSDRMFCSFWLFLGIPYFHALFHLLSSLAVYYVFIMFSLIDICRHSDEHQYKCRVKYFPEKGLIRLPYIALNLDCRNL</sequence>
<reference evidence="12" key="1">
    <citation type="submission" date="2016-06" db="UniProtKB">
        <authorList>
            <consortium name="WormBaseParasite"/>
        </authorList>
    </citation>
    <scope>IDENTIFICATION</scope>
</reference>
<name>A0A183I032_9BILA</name>